<proteinExistence type="predicted"/>
<dbReference type="HOGENOM" id="CLU_2609691_0_0_1"/>
<protein>
    <submittedName>
        <fullName evidence="1 2">Uncharacterized protein</fullName>
    </submittedName>
</protein>
<evidence type="ECO:0000313" key="1">
    <source>
        <dbReference type="EMBL" id="KEH21814.1"/>
    </source>
</evidence>
<dbReference type="Proteomes" id="UP000002051">
    <property type="component" value="Unassembled WGS sequence"/>
</dbReference>
<organism evidence="1 3">
    <name type="scientific">Medicago truncatula</name>
    <name type="common">Barrel medic</name>
    <name type="synonym">Medicago tribuloides</name>
    <dbReference type="NCBI Taxonomy" id="3880"/>
    <lineage>
        <taxon>Eukaryota</taxon>
        <taxon>Viridiplantae</taxon>
        <taxon>Streptophyta</taxon>
        <taxon>Embryophyta</taxon>
        <taxon>Tracheophyta</taxon>
        <taxon>Spermatophyta</taxon>
        <taxon>Magnoliopsida</taxon>
        <taxon>eudicotyledons</taxon>
        <taxon>Gunneridae</taxon>
        <taxon>Pentapetalae</taxon>
        <taxon>rosids</taxon>
        <taxon>fabids</taxon>
        <taxon>Fabales</taxon>
        <taxon>Fabaceae</taxon>
        <taxon>Papilionoideae</taxon>
        <taxon>50 kb inversion clade</taxon>
        <taxon>NPAAA clade</taxon>
        <taxon>Hologalegina</taxon>
        <taxon>IRL clade</taxon>
        <taxon>Trifolieae</taxon>
        <taxon>Medicago</taxon>
    </lineage>
</organism>
<sequence>MPKFLSSGPIKTEGQKGRGYGHNFFDNFGSTVRSRLRSISLFDNCGSTGRSRLGSSSLPVFKTVSIGLVSICLLMHKLS</sequence>
<name>A0A072TWE4_MEDTR</name>
<keyword evidence="3" id="KW-1185">Reference proteome</keyword>
<accession>A0A072TWE4</accession>
<evidence type="ECO:0000313" key="3">
    <source>
        <dbReference type="Proteomes" id="UP000002051"/>
    </source>
</evidence>
<dbReference type="EnsemblPlants" id="KEH21814">
    <property type="protein sequence ID" value="KEH21814"/>
    <property type="gene ID" value="MTR_7g018450"/>
</dbReference>
<dbReference type="AlphaFoldDB" id="A0A072TWE4"/>
<gene>
    <name evidence="1" type="ordered locus">MTR_7g018450</name>
</gene>
<dbReference type="EMBL" id="CM001223">
    <property type="protein sequence ID" value="KEH21814.1"/>
    <property type="molecule type" value="Genomic_DNA"/>
</dbReference>
<reference evidence="1 3" key="1">
    <citation type="journal article" date="2011" name="Nature">
        <title>The Medicago genome provides insight into the evolution of rhizobial symbioses.</title>
        <authorList>
            <person name="Young N.D."/>
            <person name="Debelle F."/>
            <person name="Oldroyd G.E."/>
            <person name="Geurts R."/>
            <person name="Cannon S.B."/>
            <person name="Udvardi M.K."/>
            <person name="Benedito V.A."/>
            <person name="Mayer K.F."/>
            <person name="Gouzy J."/>
            <person name="Schoof H."/>
            <person name="Van de Peer Y."/>
            <person name="Proost S."/>
            <person name="Cook D.R."/>
            <person name="Meyers B.C."/>
            <person name="Spannagl M."/>
            <person name="Cheung F."/>
            <person name="De Mita S."/>
            <person name="Krishnakumar V."/>
            <person name="Gundlach H."/>
            <person name="Zhou S."/>
            <person name="Mudge J."/>
            <person name="Bharti A.K."/>
            <person name="Murray J.D."/>
            <person name="Naoumkina M.A."/>
            <person name="Rosen B."/>
            <person name="Silverstein K.A."/>
            <person name="Tang H."/>
            <person name="Rombauts S."/>
            <person name="Zhao P.X."/>
            <person name="Zhou P."/>
            <person name="Barbe V."/>
            <person name="Bardou P."/>
            <person name="Bechner M."/>
            <person name="Bellec A."/>
            <person name="Berger A."/>
            <person name="Berges H."/>
            <person name="Bidwell S."/>
            <person name="Bisseling T."/>
            <person name="Choisne N."/>
            <person name="Couloux A."/>
            <person name="Denny R."/>
            <person name="Deshpande S."/>
            <person name="Dai X."/>
            <person name="Doyle J.J."/>
            <person name="Dudez A.M."/>
            <person name="Farmer A.D."/>
            <person name="Fouteau S."/>
            <person name="Franken C."/>
            <person name="Gibelin C."/>
            <person name="Gish J."/>
            <person name="Goldstein S."/>
            <person name="Gonzalez A.J."/>
            <person name="Green P.J."/>
            <person name="Hallab A."/>
            <person name="Hartog M."/>
            <person name="Hua A."/>
            <person name="Humphray S.J."/>
            <person name="Jeong D.H."/>
            <person name="Jing Y."/>
            <person name="Jocker A."/>
            <person name="Kenton S.M."/>
            <person name="Kim D.J."/>
            <person name="Klee K."/>
            <person name="Lai H."/>
            <person name="Lang C."/>
            <person name="Lin S."/>
            <person name="Macmil S.L."/>
            <person name="Magdelenat G."/>
            <person name="Matthews L."/>
            <person name="McCorrison J."/>
            <person name="Monaghan E.L."/>
            <person name="Mun J.H."/>
            <person name="Najar F.Z."/>
            <person name="Nicholson C."/>
            <person name="Noirot C."/>
            <person name="O'Bleness M."/>
            <person name="Paule C.R."/>
            <person name="Poulain J."/>
            <person name="Prion F."/>
            <person name="Qin B."/>
            <person name="Qu C."/>
            <person name="Retzel E.F."/>
            <person name="Riddle C."/>
            <person name="Sallet E."/>
            <person name="Samain S."/>
            <person name="Samson N."/>
            <person name="Sanders I."/>
            <person name="Saurat O."/>
            <person name="Scarpelli C."/>
            <person name="Schiex T."/>
            <person name="Segurens B."/>
            <person name="Severin A.J."/>
            <person name="Sherrier D.J."/>
            <person name="Shi R."/>
            <person name="Sims S."/>
            <person name="Singer S.R."/>
            <person name="Sinharoy S."/>
            <person name="Sterck L."/>
            <person name="Viollet A."/>
            <person name="Wang B.B."/>
            <person name="Wang K."/>
            <person name="Wang M."/>
            <person name="Wang X."/>
            <person name="Warfsmann J."/>
            <person name="Weissenbach J."/>
            <person name="White D.D."/>
            <person name="White J.D."/>
            <person name="Wiley G.B."/>
            <person name="Wincker P."/>
            <person name="Xing Y."/>
            <person name="Yang L."/>
            <person name="Yao Z."/>
            <person name="Ying F."/>
            <person name="Zhai J."/>
            <person name="Zhou L."/>
            <person name="Zuber A."/>
            <person name="Denarie J."/>
            <person name="Dixon R.A."/>
            <person name="May G.D."/>
            <person name="Schwartz D.C."/>
            <person name="Rogers J."/>
            <person name="Quetier F."/>
            <person name="Town C.D."/>
            <person name="Roe B.A."/>
        </authorList>
    </citation>
    <scope>NUCLEOTIDE SEQUENCE [LARGE SCALE GENOMIC DNA]</scope>
    <source>
        <strain evidence="1">A17</strain>
        <strain evidence="2 3">cv. Jemalong A17</strain>
    </source>
</reference>
<evidence type="ECO:0000313" key="2">
    <source>
        <dbReference type="EnsemblPlants" id="KEH21814"/>
    </source>
</evidence>
<reference evidence="2" key="3">
    <citation type="submission" date="2015-04" db="UniProtKB">
        <authorList>
            <consortium name="EnsemblPlants"/>
        </authorList>
    </citation>
    <scope>IDENTIFICATION</scope>
    <source>
        <strain evidence="2">cv. Jemalong A17</strain>
    </source>
</reference>
<reference evidence="1 3" key="2">
    <citation type="journal article" date="2014" name="BMC Genomics">
        <title>An improved genome release (version Mt4.0) for the model legume Medicago truncatula.</title>
        <authorList>
            <person name="Tang H."/>
            <person name="Krishnakumar V."/>
            <person name="Bidwell S."/>
            <person name="Rosen B."/>
            <person name="Chan A."/>
            <person name="Zhou S."/>
            <person name="Gentzbittel L."/>
            <person name="Childs K.L."/>
            <person name="Yandell M."/>
            <person name="Gundlach H."/>
            <person name="Mayer K.F."/>
            <person name="Schwartz D.C."/>
            <person name="Town C.D."/>
        </authorList>
    </citation>
    <scope>GENOME REANNOTATION</scope>
    <source>
        <strain evidence="1">A17</strain>
        <strain evidence="2 3">cv. Jemalong A17</strain>
    </source>
</reference>